<reference evidence="2 3" key="1">
    <citation type="journal article" date="2019" name="Front. Microbiol.">
        <title>Ammonia Oxidation by the Arctic Terrestrial Thaumarchaeote Candidatus Nitrosocosmicus arcticus Is Stimulated by Increasing Temperatures.</title>
        <authorList>
            <person name="Alves R.J.E."/>
            <person name="Kerou M."/>
            <person name="Zappe A."/>
            <person name="Bittner R."/>
            <person name="Abby S.S."/>
            <person name="Schmidt H.A."/>
            <person name="Pfeifer K."/>
            <person name="Schleper C."/>
        </authorList>
    </citation>
    <scope>NUCLEOTIDE SEQUENCE [LARGE SCALE GENOMIC DNA]</scope>
    <source>
        <strain evidence="2 3">Kfb</strain>
    </source>
</reference>
<feature type="transmembrane region" description="Helical" evidence="1">
    <location>
        <begin position="6"/>
        <end position="27"/>
    </location>
</feature>
<dbReference type="EMBL" id="VOAH01000004">
    <property type="protein sequence ID" value="TVP41268.1"/>
    <property type="molecule type" value="Genomic_DNA"/>
</dbReference>
<organism evidence="2 3">
    <name type="scientific">Candidatus Nitrosocosmicus arcticus</name>
    <dbReference type="NCBI Taxonomy" id="2035267"/>
    <lineage>
        <taxon>Archaea</taxon>
        <taxon>Nitrososphaerota</taxon>
        <taxon>Nitrososphaeria</taxon>
        <taxon>Nitrososphaerales</taxon>
        <taxon>Nitrososphaeraceae</taxon>
        <taxon>Candidatus Nitrosocosmicus</taxon>
    </lineage>
</organism>
<evidence type="ECO:0000313" key="3">
    <source>
        <dbReference type="Proteomes" id="UP000315289"/>
    </source>
</evidence>
<keyword evidence="1" id="KW-1133">Transmembrane helix</keyword>
<keyword evidence="1" id="KW-0812">Transmembrane</keyword>
<feature type="transmembrane region" description="Helical" evidence="1">
    <location>
        <begin position="111"/>
        <end position="132"/>
    </location>
</feature>
<comment type="caution">
    <text evidence="2">The sequence shown here is derived from an EMBL/GenBank/DDBJ whole genome shotgun (WGS) entry which is preliminary data.</text>
</comment>
<dbReference type="AlphaFoldDB" id="A0A557SXD3"/>
<sequence>MFTIDSFVLLLTIVIDIAAISIILISMGQSLMVLPNRFLEVESKKFPTGFSVFQNRLKIRSDNGNRDSKFSSISILANGLLFALEFECANAVLKLIIVISNLFKDGSSLDIYNNIIFFVGILSLRMIASFTLRKIDLM</sequence>
<evidence type="ECO:0000313" key="2">
    <source>
        <dbReference type="EMBL" id="TVP41268.1"/>
    </source>
</evidence>
<dbReference type="OrthoDB" id="381555at2157"/>
<protein>
    <submittedName>
        <fullName evidence="2">Uncharacterized protein</fullName>
    </submittedName>
</protein>
<gene>
    <name evidence="2" type="ORF">NARC_40231</name>
</gene>
<accession>A0A557SXD3</accession>
<evidence type="ECO:0000256" key="1">
    <source>
        <dbReference type="SAM" id="Phobius"/>
    </source>
</evidence>
<proteinExistence type="predicted"/>
<dbReference type="Proteomes" id="UP000315289">
    <property type="component" value="Unassembled WGS sequence"/>
</dbReference>
<keyword evidence="3" id="KW-1185">Reference proteome</keyword>
<name>A0A557SXD3_9ARCH</name>
<keyword evidence="1" id="KW-0472">Membrane</keyword>
<dbReference type="RefSeq" id="WP_144729482.1">
    <property type="nucleotide sequence ID" value="NZ_ML675580.1"/>
</dbReference>